<dbReference type="FunFam" id="3.40.309.10:FF:000004">
    <property type="entry name" value="Succinate-semialdehyde dehydrogenase I"/>
    <property type="match status" value="1"/>
</dbReference>
<dbReference type="Gene3D" id="3.40.309.10">
    <property type="entry name" value="Aldehyde Dehydrogenase, Chain A, domain 2"/>
    <property type="match status" value="1"/>
</dbReference>
<dbReference type="STRING" id="1121881.SAMN02745225_00030"/>
<dbReference type="FunFam" id="3.40.605.10:FF:000007">
    <property type="entry name" value="NAD/NADP-dependent betaine aldehyde dehydrogenase"/>
    <property type="match status" value="1"/>
</dbReference>
<dbReference type="InterPro" id="IPR050740">
    <property type="entry name" value="Aldehyde_DH_Superfamily"/>
</dbReference>
<dbReference type="Gene3D" id="3.40.605.10">
    <property type="entry name" value="Aldehyde Dehydrogenase, Chain A, domain 1"/>
    <property type="match status" value="1"/>
</dbReference>
<evidence type="ECO:0000313" key="6">
    <source>
        <dbReference type="EMBL" id="SHE27155.1"/>
    </source>
</evidence>
<dbReference type="Proteomes" id="UP000184295">
    <property type="component" value="Unassembled WGS sequence"/>
</dbReference>
<feature type="active site" evidence="3">
    <location>
        <position position="259"/>
    </location>
</feature>
<feature type="domain" description="Aldehyde dehydrogenase" evidence="5">
    <location>
        <begin position="22"/>
        <end position="480"/>
    </location>
</feature>
<keyword evidence="7" id="KW-1185">Reference proteome</keyword>
<reference evidence="7" key="1">
    <citation type="submission" date="2016-11" db="EMBL/GenBank/DDBJ databases">
        <authorList>
            <person name="Varghese N."/>
            <person name="Submissions S."/>
        </authorList>
    </citation>
    <scope>NUCLEOTIDE SEQUENCE [LARGE SCALE GENOMIC DNA]</scope>
    <source>
        <strain evidence="7">DSM 19514</strain>
    </source>
</reference>
<dbReference type="InterPro" id="IPR016162">
    <property type="entry name" value="Ald_DH_N"/>
</dbReference>
<dbReference type="InterPro" id="IPR029510">
    <property type="entry name" value="Ald_DH_CS_GLU"/>
</dbReference>
<keyword evidence="2 4" id="KW-0560">Oxidoreductase</keyword>
<dbReference type="SUPFAM" id="SSF53720">
    <property type="entry name" value="ALDH-like"/>
    <property type="match status" value="1"/>
</dbReference>
<organism evidence="6 7">
    <name type="scientific">Ferrithrix thermotolerans DSM 19514</name>
    <dbReference type="NCBI Taxonomy" id="1121881"/>
    <lineage>
        <taxon>Bacteria</taxon>
        <taxon>Bacillati</taxon>
        <taxon>Actinomycetota</taxon>
        <taxon>Acidimicrobiia</taxon>
        <taxon>Acidimicrobiales</taxon>
        <taxon>Acidimicrobiaceae</taxon>
        <taxon>Ferrithrix</taxon>
    </lineage>
</organism>
<sequence length="488" mass="52775">MLPSEREVVDAVAKDLYIGGKWRKSSDSKRFRVEDPSTKEVIAEVADATPDDALAALEAAADAQRSWGRTAPRVRAELLRRAFELTLQRQEELALLMTLEMGKPLAESRGEVLYAAEFLRWFSEEAVRIKGDYYMGPEGSMKILTQRQPVGPSYLITPWNFPLAMATRKLGPALAAGCTAIVKPAELTPLTMAAFFEILIEVGLPDGVVNLIHTSDPAAVTKPLLSDRRLRKLSFTGSTEVGRLLMAQASNNLLRLSMELGGNAPLIVFDDADIEKAVQGAALAKLRNTGEACTSANRIFVQRGVAEEFSEALKSRFESLKVGRGTEEGVDVGPLVEQAAVDKVSRLVADARERGAKIVAGGGSFGPGYFFEPTIVLGVDPSFAIANEEIFGPVAALYVFDEEQEVVDMANSTPYGLVAYLFTENLNRALRVVERLETGMVGVNQGLVSNAAGPFGGVKQSGFGREGGFEGIEEYLYVKYAAINAAEL</sequence>
<dbReference type="InterPro" id="IPR015590">
    <property type="entry name" value="Aldehyde_DH_dom"/>
</dbReference>
<proteinExistence type="inferred from homology"/>
<comment type="similarity">
    <text evidence="1 4">Belongs to the aldehyde dehydrogenase family.</text>
</comment>
<dbReference type="GO" id="GO:0009450">
    <property type="term" value="P:gamma-aminobutyric acid catabolic process"/>
    <property type="evidence" value="ECO:0007669"/>
    <property type="project" value="TreeGrafter"/>
</dbReference>
<evidence type="ECO:0000256" key="1">
    <source>
        <dbReference type="ARBA" id="ARBA00009986"/>
    </source>
</evidence>
<evidence type="ECO:0000313" key="7">
    <source>
        <dbReference type="Proteomes" id="UP000184295"/>
    </source>
</evidence>
<dbReference type="PROSITE" id="PS00687">
    <property type="entry name" value="ALDEHYDE_DEHYDR_GLU"/>
    <property type="match status" value="1"/>
</dbReference>
<dbReference type="AlphaFoldDB" id="A0A1M4S4N4"/>
<dbReference type="CDD" id="cd07103">
    <property type="entry name" value="ALDH_F5_SSADH_GabD"/>
    <property type="match status" value="1"/>
</dbReference>
<dbReference type="InterPro" id="IPR016161">
    <property type="entry name" value="Ald_DH/histidinol_DH"/>
</dbReference>
<dbReference type="RefSeq" id="WP_218587364.1">
    <property type="nucleotide sequence ID" value="NZ_FQUL01000001.1"/>
</dbReference>
<evidence type="ECO:0000256" key="4">
    <source>
        <dbReference type="RuleBase" id="RU003345"/>
    </source>
</evidence>
<gene>
    <name evidence="6" type="ORF">SAMN02745225_00030</name>
</gene>
<dbReference type="GO" id="GO:0004777">
    <property type="term" value="F:succinate-semialdehyde dehydrogenase (NAD+) activity"/>
    <property type="evidence" value="ECO:0007669"/>
    <property type="project" value="TreeGrafter"/>
</dbReference>
<dbReference type="PANTHER" id="PTHR43353:SF5">
    <property type="entry name" value="SUCCINATE-SEMIALDEHYDE DEHYDROGENASE, MITOCHONDRIAL"/>
    <property type="match status" value="1"/>
</dbReference>
<name>A0A1M4S4N4_9ACTN</name>
<dbReference type="Pfam" id="PF00171">
    <property type="entry name" value="Aldedh"/>
    <property type="match status" value="1"/>
</dbReference>
<protein>
    <submittedName>
        <fullName evidence="6">Succinate-semialdehyde dehydrogenase / glutarate-semialdehyde dehydrogenase</fullName>
    </submittedName>
</protein>
<evidence type="ECO:0000256" key="2">
    <source>
        <dbReference type="ARBA" id="ARBA00023002"/>
    </source>
</evidence>
<dbReference type="PANTHER" id="PTHR43353">
    <property type="entry name" value="SUCCINATE-SEMIALDEHYDE DEHYDROGENASE, MITOCHONDRIAL"/>
    <property type="match status" value="1"/>
</dbReference>
<accession>A0A1M4S4N4</accession>
<dbReference type="InterPro" id="IPR016163">
    <property type="entry name" value="Ald_DH_C"/>
</dbReference>
<dbReference type="FunFam" id="3.40.605.10:FF:000026">
    <property type="entry name" value="Aldehyde dehydrogenase, putative"/>
    <property type="match status" value="1"/>
</dbReference>
<dbReference type="EMBL" id="FQUL01000001">
    <property type="protein sequence ID" value="SHE27155.1"/>
    <property type="molecule type" value="Genomic_DNA"/>
</dbReference>
<evidence type="ECO:0000259" key="5">
    <source>
        <dbReference type="Pfam" id="PF00171"/>
    </source>
</evidence>
<evidence type="ECO:0000256" key="3">
    <source>
        <dbReference type="PROSITE-ProRule" id="PRU10007"/>
    </source>
</evidence>